<dbReference type="GO" id="GO:1990281">
    <property type="term" value="C:efflux pump complex"/>
    <property type="evidence" value="ECO:0007669"/>
    <property type="project" value="TreeGrafter"/>
</dbReference>
<protein>
    <submittedName>
        <fullName evidence="11">Multidrug efflux system membrane fusion protein</fullName>
    </submittedName>
</protein>
<dbReference type="Pfam" id="PF25876">
    <property type="entry name" value="HH_MFP_RND"/>
    <property type="match status" value="1"/>
</dbReference>
<dbReference type="Gene3D" id="2.40.50.100">
    <property type="match status" value="1"/>
</dbReference>
<evidence type="ECO:0000259" key="9">
    <source>
        <dbReference type="Pfam" id="PF25944"/>
    </source>
</evidence>
<evidence type="ECO:0000256" key="2">
    <source>
        <dbReference type="ARBA" id="ARBA00009477"/>
    </source>
</evidence>
<keyword evidence="5" id="KW-0997">Cell inner membrane</keyword>
<dbReference type="Gene3D" id="2.40.30.170">
    <property type="match status" value="1"/>
</dbReference>
<dbReference type="Pfam" id="PF25944">
    <property type="entry name" value="Beta-barrel_RND"/>
    <property type="match status" value="1"/>
</dbReference>
<dbReference type="RefSeq" id="WP_113932927.1">
    <property type="nucleotide sequence ID" value="NZ_JACCEU010000005.1"/>
</dbReference>
<evidence type="ECO:0000259" key="10">
    <source>
        <dbReference type="Pfam" id="PF25967"/>
    </source>
</evidence>
<accession>A0A366HC34</accession>
<feature type="domain" description="Multidrug resistance protein MdtA-like alpha-helical hairpin" evidence="7">
    <location>
        <begin position="107"/>
        <end position="177"/>
    </location>
</feature>
<dbReference type="NCBIfam" id="TIGR01730">
    <property type="entry name" value="RND_mfp"/>
    <property type="match status" value="1"/>
</dbReference>
<dbReference type="Proteomes" id="UP000253628">
    <property type="component" value="Unassembled WGS sequence"/>
</dbReference>
<comment type="subcellular location">
    <subcellularLocation>
        <location evidence="1">Cell membrane</location>
    </subcellularLocation>
</comment>
<dbReference type="OrthoDB" id="9783047at2"/>
<keyword evidence="12" id="KW-1185">Reference proteome</keyword>
<reference evidence="11 12" key="1">
    <citation type="submission" date="2018-06" db="EMBL/GenBank/DDBJ databases">
        <title>Genomic Encyclopedia of Type Strains, Phase IV (KMG-IV): sequencing the most valuable type-strain genomes for metagenomic binning, comparative biology and taxonomic classification.</title>
        <authorList>
            <person name="Goeker M."/>
        </authorList>
    </citation>
    <scope>NUCLEOTIDE SEQUENCE [LARGE SCALE GENOMIC DNA]</scope>
    <source>
        <strain evidence="11 12">DSM 25520</strain>
    </source>
</reference>
<keyword evidence="3" id="KW-0813">Transport</keyword>
<dbReference type="PANTHER" id="PTHR30469">
    <property type="entry name" value="MULTIDRUG RESISTANCE PROTEIN MDTA"/>
    <property type="match status" value="1"/>
</dbReference>
<feature type="domain" description="Multidrug resistance protein MdtA-like C-terminal permuted SH3" evidence="10">
    <location>
        <begin position="302"/>
        <end position="360"/>
    </location>
</feature>
<dbReference type="InterPro" id="IPR006143">
    <property type="entry name" value="RND_pump_MFP"/>
</dbReference>
<keyword evidence="6" id="KW-0472">Membrane</keyword>
<feature type="domain" description="Multidrug resistance protein MdtA-like beta-barrel" evidence="9">
    <location>
        <begin position="214"/>
        <end position="297"/>
    </location>
</feature>
<comment type="similarity">
    <text evidence="2">Belongs to the membrane fusion protein (MFP) (TC 8.A.1) family.</text>
</comment>
<dbReference type="InterPro" id="IPR058624">
    <property type="entry name" value="MdtA-like_HH"/>
</dbReference>
<evidence type="ECO:0000256" key="5">
    <source>
        <dbReference type="ARBA" id="ARBA00022519"/>
    </source>
</evidence>
<evidence type="ECO:0000256" key="6">
    <source>
        <dbReference type="ARBA" id="ARBA00023136"/>
    </source>
</evidence>
<dbReference type="Pfam" id="PF25967">
    <property type="entry name" value="RND-MFP_C"/>
    <property type="match status" value="1"/>
</dbReference>
<gene>
    <name evidence="11" type="ORF">DFR37_10444</name>
</gene>
<evidence type="ECO:0000313" key="11">
    <source>
        <dbReference type="EMBL" id="RBP39950.1"/>
    </source>
</evidence>
<organism evidence="11 12">
    <name type="scientific">Eoetvoesiella caeni</name>
    <dbReference type="NCBI Taxonomy" id="645616"/>
    <lineage>
        <taxon>Bacteria</taxon>
        <taxon>Pseudomonadati</taxon>
        <taxon>Pseudomonadota</taxon>
        <taxon>Betaproteobacteria</taxon>
        <taxon>Burkholderiales</taxon>
        <taxon>Alcaligenaceae</taxon>
        <taxon>Eoetvoesiella</taxon>
    </lineage>
</organism>
<dbReference type="Pfam" id="PF25917">
    <property type="entry name" value="BSH_RND"/>
    <property type="match status" value="1"/>
</dbReference>
<sequence>MATYSLKWRWVAGLLLVLAAGIWLVLRYGDKAPAAARSAPVVVTTTLVRQHDIPIYLMGVGTVVATQSVTVKARIDGQLDKVGFTEGQDVSGGQLLAQLDPRVQQAQLDQALAQKAKDKSQLANARLDLHRYTELMKQNATTRQILDTQRALVAQLEAALQFDDAQISAAQTQLSFTRITAPIRGRVGARLVDPGNIVHAGDANGLVVINQIDPISVVFTLPEESFQDINHALRSSAEPLAVEAYPRKGTEVLGRGRLVLLDNRIDTDSGTVQLKGSFANEEHKLWPGQYVRIHLILGQRKQALTVPAAVVQRGPDGIYAYAVAADDTVHIQPIELIGIQDGLAVVGKGLRAGQRVVIDGQYKLKPGLKVVESQAVPDAAAAEKGKAK</sequence>
<evidence type="ECO:0000256" key="1">
    <source>
        <dbReference type="ARBA" id="ARBA00004236"/>
    </source>
</evidence>
<evidence type="ECO:0000259" key="8">
    <source>
        <dbReference type="Pfam" id="PF25917"/>
    </source>
</evidence>
<dbReference type="InterPro" id="IPR058626">
    <property type="entry name" value="MdtA-like_b-barrel"/>
</dbReference>
<dbReference type="InterPro" id="IPR058627">
    <property type="entry name" value="MdtA-like_C"/>
</dbReference>
<dbReference type="AlphaFoldDB" id="A0A366HC34"/>
<dbReference type="SUPFAM" id="SSF111369">
    <property type="entry name" value="HlyD-like secretion proteins"/>
    <property type="match status" value="1"/>
</dbReference>
<evidence type="ECO:0000259" key="7">
    <source>
        <dbReference type="Pfam" id="PF25876"/>
    </source>
</evidence>
<name>A0A366HC34_9BURK</name>
<evidence type="ECO:0000256" key="4">
    <source>
        <dbReference type="ARBA" id="ARBA00022475"/>
    </source>
</evidence>
<dbReference type="GO" id="GO:0015562">
    <property type="term" value="F:efflux transmembrane transporter activity"/>
    <property type="evidence" value="ECO:0007669"/>
    <property type="project" value="TreeGrafter"/>
</dbReference>
<keyword evidence="4" id="KW-1003">Cell membrane</keyword>
<proteinExistence type="inferred from homology"/>
<dbReference type="Gene3D" id="2.40.420.20">
    <property type="match status" value="1"/>
</dbReference>
<feature type="domain" description="Multidrug resistance protein MdtA-like barrel-sandwich hybrid" evidence="8">
    <location>
        <begin position="68"/>
        <end position="209"/>
    </location>
</feature>
<evidence type="ECO:0000256" key="3">
    <source>
        <dbReference type="ARBA" id="ARBA00022448"/>
    </source>
</evidence>
<dbReference type="Gene3D" id="1.10.287.470">
    <property type="entry name" value="Helix hairpin bin"/>
    <property type="match status" value="1"/>
</dbReference>
<dbReference type="InterPro" id="IPR058625">
    <property type="entry name" value="MdtA-like_BSH"/>
</dbReference>
<dbReference type="PANTHER" id="PTHR30469:SF12">
    <property type="entry name" value="MULTIDRUG RESISTANCE PROTEIN MDTA"/>
    <property type="match status" value="1"/>
</dbReference>
<evidence type="ECO:0000313" key="12">
    <source>
        <dbReference type="Proteomes" id="UP000253628"/>
    </source>
</evidence>
<dbReference type="EMBL" id="QNRQ01000004">
    <property type="protein sequence ID" value="RBP39950.1"/>
    <property type="molecule type" value="Genomic_DNA"/>
</dbReference>
<comment type="caution">
    <text evidence="11">The sequence shown here is derived from an EMBL/GenBank/DDBJ whole genome shotgun (WGS) entry which is preliminary data.</text>
</comment>